<evidence type="ECO:0000313" key="2">
    <source>
        <dbReference type="EMBL" id="UPT21807.1"/>
    </source>
</evidence>
<name>A0ABY4L2B3_THEAE</name>
<proteinExistence type="predicted"/>
<protein>
    <submittedName>
        <fullName evidence="2">AAA family ATPase</fullName>
    </submittedName>
</protein>
<dbReference type="InterPro" id="IPR027417">
    <property type="entry name" value="P-loop_NTPase"/>
</dbReference>
<evidence type="ECO:0000313" key="3">
    <source>
        <dbReference type="Proteomes" id="UP000832041"/>
    </source>
</evidence>
<dbReference type="EMBL" id="CP051627">
    <property type="protein sequence ID" value="UPT21807.1"/>
    <property type="molecule type" value="Genomic_DNA"/>
</dbReference>
<dbReference type="Gene3D" id="3.60.21.10">
    <property type="match status" value="1"/>
</dbReference>
<dbReference type="PANTHER" id="PTHR42850">
    <property type="entry name" value="METALLOPHOSPHOESTERASE"/>
    <property type="match status" value="1"/>
</dbReference>
<sequence>MRTVTRVLDVSAAGLVLLVGVSGAGKSTFAARRFRPTQVVSSDHCRALVSDDENDQSATDDAFHLLHTIVDRRLRRGLLTVVDATNLHPHPRQELRRIARDHDLPCVAIVLDTPPDLIRERTRNRADRVLDDDVTTRQLRDLRRTLRRLDREGFRAVHVLRGPEEADTAVVRPVPLRCDRRELRGPFDVIGDVHGCRAELEALLHRLGYRLRRDERGRATGAHYPGRTAVFVGDLVDRGPDSPGVLRLVMGMVADGDALCVAGNHENRLVRALRGRGTRLAHGLRETLEQLAAEPAEFRDRVLAFCADLVDHYVLDGGNLVVAHAGLKEEYHGRDSGRVRAFALYGETTGEVDRYGRPVRLPWARNYRGRAAVVHGHVPTTRVEWVNNTLCVDTGCVFGGRLTALRYPEREVVDVPAERVWYEPAGPLGTG</sequence>
<accession>A0ABY4L2B3</accession>
<evidence type="ECO:0000259" key="1">
    <source>
        <dbReference type="Pfam" id="PF00149"/>
    </source>
</evidence>
<dbReference type="InterPro" id="IPR029052">
    <property type="entry name" value="Metallo-depent_PP-like"/>
</dbReference>
<dbReference type="Proteomes" id="UP000832041">
    <property type="component" value="Chromosome"/>
</dbReference>
<dbReference type="SUPFAM" id="SSF56300">
    <property type="entry name" value="Metallo-dependent phosphatases"/>
    <property type="match status" value="1"/>
</dbReference>
<keyword evidence="3" id="KW-1185">Reference proteome</keyword>
<reference evidence="2 3" key="1">
    <citation type="submission" date="2020-04" db="EMBL/GenBank/DDBJ databases">
        <title>Thermobifida alba genome sequencing and assembly.</title>
        <authorList>
            <person name="Luzics S."/>
            <person name="Horvath B."/>
            <person name="Nagy I."/>
            <person name="Toth A."/>
            <person name="Nagy I."/>
            <person name="Kukolya J."/>
        </authorList>
    </citation>
    <scope>NUCLEOTIDE SEQUENCE [LARGE SCALE GENOMIC DNA]</scope>
    <source>
        <strain evidence="2 3">DSM 43795</strain>
    </source>
</reference>
<feature type="domain" description="Calcineurin-like phosphoesterase" evidence="1">
    <location>
        <begin position="186"/>
        <end position="378"/>
    </location>
</feature>
<dbReference type="CDD" id="cd07423">
    <property type="entry name" value="MPP_Prp_like"/>
    <property type="match status" value="1"/>
</dbReference>
<dbReference type="Pfam" id="PF00149">
    <property type="entry name" value="Metallophos"/>
    <property type="match status" value="1"/>
</dbReference>
<dbReference type="PANTHER" id="PTHR42850:SF7">
    <property type="entry name" value="BIS(5'-NUCLEOSYL)-TETRAPHOSPHATASE PRPE [ASYMMETRICAL]"/>
    <property type="match status" value="1"/>
</dbReference>
<dbReference type="Gene3D" id="3.40.50.300">
    <property type="entry name" value="P-loop containing nucleotide triphosphate hydrolases"/>
    <property type="match status" value="1"/>
</dbReference>
<dbReference type="InterPro" id="IPR041780">
    <property type="entry name" value="MPP_PrpE-like"/>
</dbReference>
<dbReference type="InterPro" id="IPR004843">
    <property type="entry name" value="Calcineurin-like_PHP"/>
</dbReference>
<organism evidence="2 3">
    <name type="scientific">Thermobifida alba</name>
    <name type="common">Thermomonospora alba</name>
    <dbReference type="NCBI Taxonomy" id="53522"/>
    <lineage>
        <taxon>Bacteria</taxon>
        <taxon>Bacillati</taxon>
        <taxon>Actinomycetota</taxon>
        <taxon>Actinomycetes</taxon>
        <taxon>Streptosporangiales</taxon>
        <taxon>Nocardiopsidaceae</taxon>
        <taxon>Thermobifida</taxon>
    </lineage>
</organism>
<dbReference type="Pfam" id="PF13671">
    <property type="entry name" value="AAA_33"/>
    <property type="match status" value="1"/>
</dbReference>
<gene>
    <name evidence="2" type="ORF">FOF52_13310</name>
</gene>
<dbReference type="InterPro" id="IPR050126">
    <property type="entry name" value="Ap4A_hydrolase"/>
</dbReference>
<dbReference type="SUPFAM" id="SSF52540">
    <property type="entry name" value="P-loop containing nucleoside triphosphate hydrolases"/>
    <property type="match status" value="1"/>
</dbReference>